<evidence type="ECO:0000313" key="8">
    <source>
        <dbReference type="Ensembl" id="ENSLBEP00000023848.1"/>
    </source>
</evidence>
<evidence type="ECO:0000256" key="3">
    <source>
        <dbReference type="ARBA" id="ARBA00023125"/>
    </source>
</evidence>
<dbReference type="PANTHER" id="PTHR15284:SF0">
    <property type="entry name" value="GH23983P"/>
    <property type="match status" value="1"/>
</dbReference>
<dbReference type="PROSITE" id="PS00036">
    <property type="entry name" value="BZIP_BASIC"/>
    <property type="match status" value="1"/>
</dbReference>
<dbReference type="STRING" id="56723.ENSLBEP00000023848"/>
<feature type="region of interest" description="Disordered" evidence="6">
    <location>
        <begin position="245"/>
        <end position="272"/>
    </location>
</feature>
<keyword evidence="9" id="KW-1185">Reference proteome</keyword>
<evidence type="ECO:0000256" key="6">
    <source>
        <dbReference type="SAM" id="MobiDB-lite"/>
    </source>
</evidence>
<keyword evidence="4" id="KW-0804">Transcription</keyword>
<dbReference type="Proteomes" id="UP000261660">
    <property type="component" value="Unplaced"/>
</dbReference>
<accession>A0A3Q3FYH2</accession>
<evidence type="ECO:0000256" key="5">
    <source>
        <dbReference type="ARBA" id="ARBA00023242"/>
    </source>
</evidence>
<dbReference type="PANTHER" id="PTHR15284">
    <property type="entry name" value="NUCLEAR FACTOR INTERLEUKIN-3-REGULATED PROTEIN"/>
    <property type="match status" value="1"/>
</dbReference>
<keyword evidence="3" id="KW-0238">DNA-binding</keyword>
<evidence type="ECO:0000256" key="2">
    <source>
        <dbReference type="ARBA" id="ARBA00023015"/>
    </source>
</evidence>
<dbReference type="SMART" id="SM00338">
    <property type="entry name" value="BRLZ"/>
    <property type="match status" value="1"/>
</dbReference>
<dbReference type="AlphaFoldDB" id="A0A3Q3FYH2"/>
<dbReference type="GeneTree" id="ENSGT00940000164108"/>
<sequence length="373" mass="41351">MKSTSSKVDLVYQILPKVTSFFFFIQMSTSRSPDRPGHGPPCLPSSTVDSSGLTEHDPDPDLLFPFTRRLLRFGVCSSPVTRRKREMIPADKKDTTYWDKRQKNNEAAKRSREKKRLNDLVLEGQLLALKDENAQLRAEVLSMQYYSSLNAEESNHHAARATSDSTVPLHPKPSFVPALLQRGLWDNSRSNQVSVMGVRQQEAAMNPFDAKIPCLSYNTQVFQTCGAQQGIPPFSGPCFPSPTAHLEVGRSAETESDPQRQVSSSDDFPRPTYQASSIQASLGSFPLASNLPNPSQTWLVPCVNHPALRNNVLLHWPSSYLPPPAVLPGLPPLYIQARRGHGLGVEDDLRRGFKSGFGRAEEKSESARDAPQS</sequence>
<dbReference type="InterPro" id="IPR046347">
    <property type="entry name" value="bZIP_sf"/>
</dbReference>
<dbReference type="InParanoid" id="A0A3Q3FYH2"/>
<dbReference type="OrthoDB" id="6151507at2759"/>
<evidence type="ECO:0000313" key="9">
    <source>
        <dbReference type="Proteomes" id="UP000261660"/>
    </source>
</evidence>
<dbReference type="GO" id="GO:0005634">
    <property type="term" value="C:nucleus"/>
    <property type="evidence" value="ECO:0007669"/>
    <property type="project" value="TreeGrafter"/>
</dbReference>
<name>A0A3Q3FYH2_9LABR</name>
<organism evidence="8 9">
    <name type="scientific">Labrus bergylta</name>
    <name type="common">ballan wrasse</name>
    <dbReference type="NCBI Taxonomy" id="56723"/>
    <lineage>
        <taxon>Eukaryota</taxon>
        <taxon>Metazoa</taxon>
        <taxon>Chordata</taxon>
        <taxon>Craniata</taxon>
        <taxon>Vertebrata</taxon>
        <taxon>Euteleostomi</taxon>
        <taxon>Actinopterygii</taxon>
        <taxon>Neopterygii</taxon>
        <taxon>Teleostei</taxon>
        <taxon>Neoteleostei</taxon>
        <taxon>Acanthomorphata</taxon>
        <taxon>Eupercaria</taxon>
        <taxon>Labriformes</taxon>
        <taxon>Labridae</taxon>
        <taxon>Labrus</taxon>
    </lineage>
</organism>
<dbReference type="GO" id="GO:0003700">
    <property type="term" value="F:DNA-binding transcription factor activity"/>
    <property type="evidence" value="ECO:0007669"/>
    <property type="project" value="InterPro"/>
</dbReference>
<keyword evidence="2" id="KW-0805">Transcription regulation</keyword>
<dbReference type="Gene3D" id="1.20.5.170">
    <property type="match status" value="1"/>
</dbReference>
<dbReference type="FunFam" id="1.20.5.170:FF:000025">
    <property type="entry name" value="nuclear factor interleukin-3-regulated protein-like"/>
    <property type="match status" value="1"/>
</dbReference>
<dbReference type="Pfam" id="PF07716">
    <property type="entry name" value="bZIP_2"/>
    <property type="match status" value="1"/>
</dbReference>
<keyword evidence="5" id="KW-0539">Nucleus</keyword>
<dbReference type="GO" id="GO:0007623">
    <property type="term" value="P:circadian rhythm"/>
    <property type="evidence" value="ECO:0007669"/>
    <property type="project" value="TreeGrafter"/>
</dbReference>
<dbReference type="Ensembl" id="ENSLBET00000025090.1">
    <property type="protein sequence ID" value="ENSLBEP00000023848.1"/>
    <property type="gene ID" value="ENSLBEG00000018297.1"/>
</dbReference>
<dbReference type="InterPro" id="IPR004827">
    <property type="entry name" value="bZIP"/>
</dbReference>
<evidence type="ECO:0000259" key="7">
    <source>
        <dbReference type="PROSITE" id="PS50217"/>
    </source>
</evidence>
<feature type="compositionally biased region" description="Polar residues" evidence="6">
    <location>
        <begin position="44"/>
        <end position="53"/>
    </location>
</feature>
<protein>
    <submittedName>
        <fullName evidence="8">Uncharacterized LOC109982799</fullName>
    </submittedName>
</protein>
<dbReference type="InterPro" id="IPR047106">
    <property type="entry name" value="NFIL3-like_bZIP"/>
</dbReference>
<evidence type="ECO:0000256" key="4">
    <source>
        <dbReference type="ARBA" id="ARBA00023163"/>
    </source>
</evidence>
<feature type="region of interest" description="Disordered" evidence="6">
    <location>
        <begin position="32"/>
        <end position="54"/>
    </location>
</feature>
<evidence type="ECO:0000256" key="1">
    <source>
        <dbReference type="ARBA" id="ARBA00006079"/>
    </source>
</evidence>
<reference evidence="8" key="1">
    <citation type="submission" date="2025-08" db="UniProtKB">
        <authorList>
            <consortium name="Ensembl"/>
        </authorList>
    </citation>
    <scope>IDENTIFICATION</scope>
</reference>
<dbReference type="CDD" id="cd14694">
    <property type="entry name" value="bZIP_NFIL3"/>
    <property type="match status" value="1"/>
</dbReference>
<dbReference type="SUPFAM" id="SSF57959">
    <property type="entry name" value="Leucine zipper domain"/>
    <property type="match status" value="1"/>
</dbReference>
<reference evidence="8" key="2">
    <citation type="submission" date="2025-09" db="UniProtKB">
        <authorList>
            <consortium name="Ensembl"/>
        </authorList>
    </citation>
    <scope>IDENTIFICATION</scope>
</reference>
<proteinExistence type="inferred from homology"/>
<dbReference type="PROSITE" id="PS50217">
    <property type="entry name" value="BZIP"/>
    <property type="match status" value="1"/>
</dbReference>
<dbReference type="InterPro" id="IPR047229">
    <property type="entry name" value="NFIL3-like"/>
</dbReference>
<dbReference type="GO" id="GO:0003677">
    <property type="term" value="F:DNA binding"/>
    <property type="evidence" value="ECO:0007669"/>
    <property type="project" value="UniProtKB-KW"/>
</dbReference>
<feature type="domain" description="BZIP" evidence="7">
    <location>
        <begin position="94"/>
        <end position="144"/>
    </location>
</feature>
<comment type="similarity">
    <text evidence="1">Belongs to the bZIP family. NFIL3 subfamily.</text>
</comment>